<reference evidence="1 2" key="1">
    <citation type="journal article" date="2023" name="Sci. Data">
        <title>Genome assembly of the Korean intertidal mud-creeper Batillaria attramentaria.</title>
        <authorList>
            <person name="Patra A.K."/>
            <person name="Ho P.T."/>
            <person name="Jun S."/>
            <person name="Lee S.J."/>
            <person name="Kim Y."/>
            <person name="Won Y.J."/>
        </authorList>
    </citation>
    <scope>NUCLEOTIDE SEQUENCE [LARGE SCALE GENOMIC DNA]</scope>
    <source>
        <strain evidence="1">Wonlab-2016</strain>
    </source>
</reference>
<dbReference type="AlphaFoldDB" id="A0ABD0LAR5"/>
<dbReference type="Proteomes" id="UP001519460">
    <property type="component" value="Unassembled WGS sequence"/>
</dbReference>
<comment type="caution">
    <text evidence="1">The sequence shown here is derived from an EMBL/GenBank/DDBJ whole genome shotgun (WGS) entry which is preliminary data.</text>
</comment>
<evidence type="ECO:0000313" key="1">
    <source>
        <dbReference type="EMBL" id="KAK7496544.1"/>
    </source>
</evidence>
<evidence type="ECO:0000313" key="2">
    <source>
        <dbReference type="Proteomes" id="UP001519460"/>
    </source>
</evidence>
<organism evidence="1 2">
    <name type="scientific">Batillaria attramentaria</name>
    <dbReference type="NCBI Taxonomy" id="370345"/>
    <lineage>
        <taxon>Eukaryota</taxon>
        <taxon>Metazoa</taxon>
        <taxon>Spiralia</taxon>
        <taxon>Lophotrochozoa</taxon>
        <taxon>Mollusca</taxon>
        <taxon>Gastropoda</taxon>
        <taxon>Caenogastropoda</taxon>
        <taxon>Sorbeoconcha</taxon>
        <taxon>Cerithioidea</taxon>
        <taxon>Batillariidae</taxon>
        <taxon>Batillaria</taxon>
    </lineage>
</organism>
<proteinExistence type="predicted"/>
<keyword evidence="2" id="KW-1185">Reference proteome</keyword>
<accession>A0ABD0LAR5</accession>
<gene>
    <name evidence="1" type="ORF">BaRGS_00012196</name>
</gene>
<protein>
    <submittedName>
        <fullName evidence="1">Uncharacterized protein</fullName>
    </submittedName>
</protein>
<name>A0ABD0LAR5_9CAEN</name>
<sequence>MIQQAIREQPPKKTSKVQLDLSLRKNSLGRERCADACCFVEAVLLGNTSGGAGDEVQQSVGCDGPGATNRLIQHPTHPGTPSLRGKRRAPQLHIPNARPLSGNALNGRGTEAKPPFSIKFRLIAVTFKILRQSFSIGSWDRFTTAQKRSAA</sequence>
<dbReference type="EMBL" id="JACVVK020000066">
    <property type="protein sequence ID" value="KAK7496544.1"/>
    <property type="molecule type" value="Genomic_DNA"/>
</dbReference>